<dbReference type="Proteomes" id="UP001607302">
    <property type="component" value="Unassembled WGS sequence"/>
</dbReference>
<comment type="caution">
    <text evidence="3">The sequence shown here is derived from an EMBL/GenBank/DDBJ whole genome shotgun (WGS) entry which is preliminary data.</text>
</comment>
<dbReference type="InterPro" id="IPR001611">
    <property type="entry name" value="Leu-rich_rpt"/>
</dbReference>
<dbReference type="InterPro" id="IPR003591">
    <property type="entry name" value="Leu-rich_rpt_typical-subtyp"/>
</dbReference>
<keyword evidence="4" id="KW-1185">Reference proteome</keyword>
<name>A0ABD2AJY1_VESSQ</name>
<proteinExistence type="predicted"/>
<dbReference type="AlphaFoldDB" id="A0ABD2AJY1"/>
<dbReference type="EMBL" id="JAUDFV010000144">
    <property type="protein sequence ID" value="KAL2720924.1"/>
    <property type="molecule type" value="Genomic_DNA"/>
</dbReference>
<evidence type="ECO:0000313" key="4">
    <source>
        <dbReference type="Proteomes" id="UP001607302"/>
    </source>
</evidence>
<dbReference type="PANTHER" id="PTHR45712:SF22">
    <property type="entry name" value="INSULIN-LIKE GROWTH FACTOR-BINDING PROTEIN COMPLEX ACID LABILE SUBUNIT"/>
    <property type="match status" value="1"/>
</dbReference>
<evidence type="ECO:0000256" key="1">
    <source>
        <dbReference type="ARBA" id="ARBA00022614"/>
    </source>
</evidence>
<dbReference type="Gene3D" id="3.80.10.10">
    <property type="entry name" value="Ribonuclease Inhibitor"/>
    <property type="match status" value="1"/>
</dbReference>
<gene>
    <name evidence="3" type="ORF">V1478_009970</name>
</gene>
<dbReference type="SMART" id="SM00369">
    <property type="entry name" value="LRR_TYP"/>
    <property type="match status" value="3"/>
</dbReference>
<sequence length="541" mass="62355">MINITRELLEQYYGFHNESNNDRSLSIHKCVSNKGDYEKENIDEQMILNETKEIVTKDVQSEKNHNEESADLYTYNFCELDKEEEKEDGNITSESHVLLKSNFANILNNEKTLKTDLHENNANMHYVSYDPEELCFSELCLISAENSDTTSEISSVIMQDTSQQPNKEHTDLLPLPNKMSVYNSTFVDLSNAELTVLPNNIMQHFSRIRMLYLENNLLSEIPEELFPSLQNLEWLDIRNNQLKSIPKNIKSHSSLHTLLLQGNKIKVLPLELCMVPKLKNLQVARNPLTMPPKNIVALGCSNILSFLKSEWDKLHPDEVGIIPVKEAKPKSLTVLSNESINKKKSDILQVVNCYSCSDISNKFNKMSMTEKRKAYKPNNRCNSKGTNLIRQKQLSWIDEITELLNKEASILQKMKNKIALQEWRDDKSSFSKSMEKATKRREDDIPFAIDNIDDLYISEAENKLNDKTNLQRRNKPIFISPTNINKKIIELLDSLATINTDGITNMTPTSKQKFLNDTIKKISLLQKEIHHLQRHNITTMP</sequence>
<protein>
    <submittedName>
        <fullName evidence="3">Leucine-rich repeat-containing protein 27-like</fullName>
    </submittedName>
</protein>
<dbReference type="PROSITE" id="PS51450">
    <property type="entry name" value="LRR"/>
    <property type="match status" value="1"/>
</dbReference>
<dbReference type="SUPFAM" id="SSF52058">
    <property type="entry name" value="L domain-like"/>
    <property type="match status" value="1"/>
</dbReference>
<organism evidence="3 4">
    <name type="scientific">Vespula squamosa</name>
    <name type="common">Southern yellow jacket</name>
    <name type="synonym">Wasp</name>
    <dbReference type="NCBI Taxonomy" id="30214"/>
    <lineage>
        <taxon>Eukaryota</taxon>
        <taxon>Metazoa</taxon>
        <taxon>Ecdysozoa</taxon>
        <taxon>Arthropoda</taxon>
        <taxon>Hexapoda</taxon>
        <taxon>Insecta</taxon>
        <taxon>Pterygota</taxon>
        <taxon>Neoptera</taxon>
        <taxon>Endopterygota</taxon>
        <taxon>Hymenoptera</taxon>
        <taxon>Apocrita</taxon>
        <taxon>Aculeata</taxon>
        <taxon>Vespoidea</taxon>
        <taxon>Vespidae</taxon>
        <taxon>Vespinae</taxon>
        <taxon>Vespula</taxon>
    </lineage>
</organism>
<dbReference type="Pfam" id="PF13855">
    <property type="entry name" value="LRR_8"/>
    <property type="match status" value="1"/>
</dbReference>
<keyword evidence="1" id="KW-0433">Leucine-rich repeat</keyword>
<dbReference type="InterPro" id="IPR050333">
    <property type="entry name" value="SLRP"/>
</dbReference>
<dbReference type="SMART" id="SM00364">
    <property type="entry name" value="LRR_BAC"/>
    <property type="match status" value="3"/>
</dbReference>
<dbReference type="PANTHER" id="PTHR45712">
    <property type="entry name" value="AGAP008170-PA"/>
    <property type="match status" value="1"/>
</dbReference>
<evidence type="ECO:0000256" key="2">
    <source>
        <dbReference type="ARBA" id="ARBA00022737"/>
    </source>
</evidence>
<keyword evidence="2" id="KW-0677">Repeat</keyword>
<reference evidence="3 4" key="1">
    <citation type="journal article" date="2024" name="Ann. Entomol. Soc. Am.">
        <title>Genomic analyses of the southern and eastern yellowjacket wasps (Hymenoptera: Vespidae) reveal evolutionary signatures of social life.</title>
        <authorList>
            <person name="Catto M.A."/>
            <person name="Caine P.B."/>
            <person name="Orr S.E."/>
            <person name="Hunt B.G."/>
            <person name="Goodisman M.A.D."/>
        </authorList>
    </citation>
    <scope>NUCLEOTIDE SEQUENCE [LARGE SCALE GENOMIC DNA]</scope>
    <source>
        <strain evidence="3">233</strain>
        <tissue evidence="3">Head and thorax</tissue>
    </source>
</reference>
<evidence type="ECO:0000313" key="3">
    <source>
        <dbReference type="EMBL" id="KAL2720924.1"/>
    </source>
</evidence>
<dbReference type="InterPro" id="IPR032675">
    <property type="entry name" value="LRR_dom_sf"/>
</dbReference>
<accession>A0ABD2AJY1</accession>